<evidence type="ECO:0000313" key="6">
    <source>
        <dbReference type="Proteomes" id="UP000499080"/>
    </source>
</evidence>
<dbReference type="PANTHER" id="PTHR16088">
    <property type="entry name" value="YY1 ASSOCIATED PROTEIN-RELATED"/>
    <property type="match status" value="1"/>
</dbReference>
<dbReference type="GO" id="GO:0003712">
    <property type="term" value="F:transcription coregulator activity"/>
    <property type="evidence" value="ECO:0007669"/>
    <property type="project" value="TreeGrafter"/>
</dbReference>
<evidence type="ECO:0000313" key="5">
    <source>
        <dbReference type="EMBL" id="GBM55409.1"/>
    </source>
</evidence>
<keyword evidence="6" id="KW-1185">Reference proteome</keyword>
<keyword evidence="1" id="KW-0805">Transcription regulation</keyword>
<feature type="region of interest" description="Disordered" evidence="4">
    <location>
        <begin position="80"/>
        <end position="101"/>
    </location>
</feature>
<keyword evidence="3" id="KW-0539">Nucleus</keyword>
<dbReference type="OrthoDB" id="6257037at2759"/>
<reference evidence="5 6" key="1">
    <citation type="journal article" date="2019" name="Sci. Rep.">
        <title>Orb-weaving spider Araneus ventricosus genome elucidates the spidroin gene catalogue.</title>
        <authorList>
            <person name="Kono N."/>
            <person name="Nakamura H."/>
            <person name="Ohtoshi R."/>
            <person name="Moran D.A.P."/>
            <person name="Shinohara A."/>
            <person name="Yoshida Y."/>
            <person name="Fujiwara M."/>
            <person name="Mori M."/>
            <person name="Tomita M."/>
            <person name="Arakawa K."/>
        </authorList>
    </citation>
    <scope>NUCLEOTIDE SEQUENCE [LARGE SCALE GENOMIC DNA]</scope>
</reference>
<dbReference type="GO" id="GO:0005634">
    <property type="term" value="C:nucleus"/>
    <property type="evidence" value="ECO:0007669"/>
    <property type="project" value="TreeGrafter"/>
</dbReference>
<evidence type="ECO:0000256" key="2">
    <source>
        <dbReference type="ARBA" id="ARBA00023163"/>
    </source>
</evidence>
<name>A0A4Y2GRG9_ARAVE</name>
<dbReference type="GO" id="GO:0006355">
    <property type="term" value="P:regulation of DNA-templated transcription"/>
    <property type="evidence" value="ECO:0007669"/>
    <property type="project" value="TreeGrafter"/>
</dbReference>
<gene>
    <name evidence="5" type="ORF">AVEN_150468_1</name>
</gene>
<dbReference type="AlphaFoldDB" id="A0A4Y2GRG9"/>
<evidence type="ECO:0000256" key="4">
    <source>
        <dbReference type="SAM" id="MobiDB-lite"/>
    </source>
</evidence>
<comment type="caution">
    <text evidence="5">The sequence shown here is derived from an EMBL/GenBank/DDBJ whole genome shotgun (WGS) entry which is preliminary data.</text>
</comment>
<evidence type="ECO:0000256" key="3">
    <source>
        <dbReference type="ARBA" id="ARBA00023242"/>
    </source>
</evidence>
<dbReference type="Proteomes" id="UP000499080">
    <property type="component" value="Unassembled WGS sequence"/>
</dbReference>
<protein>
    <submittedName>
        <fullName evidence="5">Uncharacterized protein</fullName>
    </submittedName>
</protein>
<dbReference type="InterPro" id="IPR052435">
    <property type="entry name" value="YY1-Transcr_Regul"/>
</dbReference>
<evidence type="ECO:0000256" key="1">
    <source>
        <dbReference type="ARBA" id="ARBA00023015"/>
    </source>
</evidence>
<dbReference type="EMBL" id="BGPR01001499">
    <property type="protein sequence ID" value="GBM55409.1"/>
    <property type="molecule type" value="Genomic_DNA"/>
</dbReference>
<organism evidence="5 6">
    <name type="scientific">Araneus ventricosus</name>
    <name type="common">Orbweaver spider</name>
    <name type="synonym">Epeira ventricosa</name>
    <dbReference type="NCBI Taxonomy" id="182803"/>
    <lineage>
        <taxon>Eukaryota</taxon>
        <taxon>Metazoa</taxon>
        <taxon>Ecdysozoa</taxon>
        <taxon>Arthropoda</taxon>
        <taxon>Chelicerata</taxon>
        <taxon>Arachnida</taxon>
        <taxon>Araneae</taxon>
        <taxon>Araneomorphae</taxon>
        <taxon>Entelegynae</taxon>
        <taxon>Araneoidea</taxon>
        <taxon>Araneidae</taxon>
        <taxon>Araneus</taxon>
    </lineage>
</organism>
<proteinExistence type="predicted"/>
<dbReference type="PANTHER" id="PTHR16088:SF3">
    <property type="entry name" value="GON-4-LIKE PROTEIN"/>
    <property type="match status" value="1"/>
</dbReference>
<keyword evidence="2" id="KW-0804">Transcription</keyword>
<accession>A0A4Y2GRG9</accession>
<sequence length="260" mass="29470">MALDITGPLPVMTKDTQVVLEHPEVDDAEDDPEYKVLDEEDVPDYNDLRYDSSVKITRDELNALMAEILDFAQQDLGDLDDEEDEENRTQVGNDAPPVVNVGPASIENVQSQWMSSDERLQLDEQMRMYVQILTQSYLLSHGNPQLNFLNVSSKLFLDEIKMFASREMASNERSAFYAQNLDGALEIVNEYENRKIPSRPRSLPQMKKSVLPCLGGHCIRPPLPVQRLENFSSKTFHTSKLQCGGAPLCWKMILGYKSSI</sequence>